<evidence type="ECO:0000313" key="1">
    <source>
        <dbReference type="EMBL" id="MCC9272742.1"/>
    </source>
</evidence>
<protein>
    <submittedName>
        <fullName evidence="2">Uncharacterized protein</fullName>
    </submittedName>
</protein>
<organism evidence="2 3">
    <name type="scientific">Enterococcus aquimarinus</name>
    <dbReference type="NCBI Taxonomy" id="328396"/>
    <lineage>
        <taxon>Bacteria</taxon>
        <taxon>Bacillati</taxon>
        <taxon>Bacillota</taxon>
        <taxon>Bacilli</taxon>
        <taxon>Lactobacillales</taxon>
        <taxon>Enterococcaceae</taxon>
        <taxon>Enterococcus</taxon>
    </lineage>
</organism>
<dbReference type="RefSeq" id="WP_071875542.1">
    <property type="nucleotide sequence ID" value="NZ_JBHSHF010000004.1"/>
</dbReference>
<evidence type="ECO:0000313" key="3">
    <source>
        <dbReference type="Proteomes" id="UP000182149"/>
    </source>
</evidence>
<dbReference type="OrthoDB" id="2248181at2"/>
<dbReference type="Proteomes" id="UP000813384">
    <property type="component" value="Unassembled WGS sequence"/>
</dbReference>
<dbReference type="SUPFAM" id="SSF54518">
    <property type="entry name" value="Tubby C-terminal domain-like"/>
    <property type="match status" value="1"/>
</dbReference>
<reference evidence="2 3" key="1">
    <citation type="submission" date="2014-12" db="EMBL/GenBank/DDBJ databases">
        <title>Draft genome sequences of 29 type strains of Enterococci.</title>
        <authorList>
            <person name="Zhong Z."/>
            <person name="Sun Z."/>
            <person name="Liu W."/>
            <person name="Zhang W."/>
            <person name="Zhang H."/>
        </authorList>
    </citation>
    <scope>NUCLEOTIDE SEQUENCE [LARGE SCALE GENOMIC DNA]</scope>
    <source>
        <strain evidence="2 3">DSM 17690</strain>
    </source>
</reference>
<dbReference type="AlphaFoldDB" id="A0A1L8QPG0"/>
<dbReference type="EMBL" id="JAJJVO010000005">
    <property type="protein sequence ID" value="MCC9272742.1"/>
    <property type="molecule type" value="Genomic_DNA"/>
</dbReference>
<dbReference type="STRING" id="328396.RU93_GL000843"/>
<keyword evidence="3" id="KW-1185">Reference proteome</keyword>
<dbReference type="Pfam" id="PF04525">
    <property type="entry name" value="LOR"/>
    <property type="match status" value="1"/>
</dbReference>
<proteinExistence type="predicted"/>
<accession>A0A1L8QPG0</accession>
<reference evidence="1" key="3">
    <citation type="submission" date="2021-11" db="EMBL/GenBank/DDBJ databases">
        <authorList>
            <person name="Gilroy R."/>
        </authorList>
    </citation>
    <scope>NUCLEOTIDE SEQUENCE</scope>
    <source>
        <strain evidence="1">150</strain>
    </source>
</reference>
<dbReference type="Proteomes" id="UP000182149">
    <property type="component" value="Unassembled WGS sequence"/>
</dbReference>
<name>A0A1L8QPG0_9ENTE</name>
<dbReference type="InterPro" id="IPR007612">
    <property type="entry name" value="LOR"/>
</dbReference>
<dbReference type="EMBL" id="JXKD01000017">
    <property type="protein sequence ID" value="OJG09357.1"/>
    <property type="molecule type" value="Genomic_DNA"/>
</dbReference>
<reference evidence="1" key="2">
    <citation type="journal article" date="2021" name="PeerJ">
        <title>Extensive microbial diversity within the chicken gut microbiome revealed by metagenomics and culture.</title>
        <authorList>
            <person name="Gilroy R."/>
            <person name="Ravi A."/>
            <person name="Getino M."/>
            <person name="Pursley I."/>
            <person name="Horton D.L."/>
            <person name="Alikhan N.F."/>
            <person name="Baker D."/>
            <person name="Gharbi K."/>
            <person name="Hall N."/>
            <person name="Watson M."/>
            <person name="Adriaenssens E.M."/>
            <person name="Foster-Nyarko E."/>
            <person name="Jarju S."/>
            <person name="Secka A."/>
            <person name="Antonio M."/>
            <person name="Oren A."/>
            <person name="Chaudhuri R.R."/>
            <person name="La Ragione R."/>
            <person name="Hildebrand F."/>
            <person name="Pallen M.J."/>
        </authorList>
    </citation>
    <scope>NUCLEOTIDE SEQUENCE</scope>
    <source>
        <strain evidence="1">150</strain>
    </source>
</reference>
<evidence type="ECO:0000313" key="2">
    <source>
        <dbReference type="EMBL" id="OJG09357.1"/>
    </source>
</evidence>
<gene>
    <name evidence="1" type="ORF">K8V42_00340</name>
    <name evidence="2" type="ORF">RU93_GL000843</name>
</gene>
<sequence length="171" mass="20187">MSDFLIQEKPFGHSTQTVVKDADGHPLYTLLGNWGSKGDSLILYHMNGRVAASVKQVSFPFVRRFEIYEAGEKVGTMQRFLNWPSDFYYVQQLHWTVYGNIQQHQYKIHHFNKEIMTMDKTLLHHGMYYLLQVHDDADAPKCICIASVLDYWLYNRERTPLPYYKEVLTFN</sequence>
<dbReference type="InterPro" id="IPR025659">
    <property type="entry name" value="Tubby-like_C"/>
</dbReference>
<comment type="caution">
    <text evidence="2">The sequence shown here is derived from an EMBL/GenBank/DDBJ whole genome shotgun (WGS) entry which is preliminary data.</text>
</comment>